<feature type="transmembrane region" description="Helical" evidence="1">
    <location>
        <begin position="188"/>
        <end position="206"/>
    </location>
</feature>
<reference evidence="2 3" key="1">
    <citation type="submission" date="2020-03" db="EMBL/GenBank/DDBJ databases">
        <authorList>
            <person name="Pitt A."/>
            <person name="Hahn M.W."/>
        </authorList>
    </citation>
    <scope>NUCLEOTIDE SEQUENCE [LARGE SCALE GENOMIC DNA]</scope>
    <source>
        <strain evidence="2 3">5A-MARBSE</strain>
    </source>
</reference>
<evidence type="ECO:0008006" key="4">
    <source>
        <dbReference type="Google" id="ProtNLM"/>
    </source>
</evidence>
<dbReference type="RefSeq" id="WP_269009769.1">
    <property type="nucleotide sequence ID" value="NZ_JAANOH010000002.1"/>
</dbReference>
<keyword evidence="1" id="KW-1133">Transmembrane helix</keyword>
<feature type="transmembrane region" description="Helical" evidence="1">
    <location>
        <begin position="152"/>
        <end position="168"/>
    </location>
</feature>
<evidence type="ECO:0000313" key="3">
    <source>
        <dbReference type="Proteomes" id="UP001321186"/>
    </source>
</evidence>
<protein>
    <recommendedName>
        <fullName evidence="4">J domain-containing protein</fullName>
    </recommendedName>
</protein>
<organism evidence="2 3">
    <name type="scientific">Aquirufa ecclesiirivi</name>
    <dbReference type="NCBI Taxonomy" id="2715124"/>
    <lineage>
        <taxon>Bacteria</taxon>
        <taxon>Pseudomonadati</taxon>
        <taxon>Bacteroidota</taxon>
        <taxon>Cytophagia</taxon>
        <taxon>Cytophagales</taxon>
        <taxon>Flectobacillaceae</taxon>
        <taxon>Aquirufa</taxon>
    </lineage>
</organism>
<evidence type="ECO:0000256" key="1">
    <source>
        <dbReference type="SAM" id="Phobius"/>
    </source>
</evidence>
<keyword evidence="3" id="KW-1185">Reference proteome</keyword>
<accession>A0ABT4JEY7</accession>
<sequence length="328" mass="38779">MTKLAVSIIQKVKDELHSSEDLNSTELYDLLHKYRSSQHPDKFMDNERKKEAEEKFKRLNSLLLELANLIEQEKLNKNPSEIIPFQKDYEIVKSKQELINNEETIKDLLRTKQIKDSEIKALKIQILKLQGDKADEKATDLIKHYKPTKRSLLSQGITFALTFTISVLTKVEEVAGILTKYFPFDPAYLNYIIFSVLVFIPLRFFMRYFKEGRIENTSKKIRTPLFINKFMKYLTEKNINDTFTELNVYEFLSLELANKKFLIKLFQSNIFNLYSVTTIDSLKDIFIYNLLNKQLISISTAEQLERKFKIAKTYNYSLQYYDLEDLDF</sequence>
<gene>
    <name evidence="2" type="ORF">G9H61_05220</name>
</gene>
<dbReference type="EMBL" id="JAANOH010000002">
    <property type="protein sequence ID" value="MCZ2474835.1"/>
    <property type="molecule type" value="Genomic_DNA"/>
</dbReference>
<dbReference type="Proteomes" id="UP001321186">
    <property type="component" value="Unassembled WGS sequence"/>
</dbReference>
<evidence type="ECO:0000313" key="2">
    <source>
        <dbReference type="EMBL" id="MCZ2474835.1"/>
    </source>
</evidence>
<comment type="caution">
    <text evidence="2">The sequence shown here is derived from an EMBL/GenBank/DDBJ whole genome shotgun (WGS) entry which is preliminary data.</text>
</comment>
<keyword evidence="1" id="KW-0812">Transmembrane</keyword>
<proteinExistence type="predicted"/>
<keyword evidence="1" id="KW-0472">Membrane</keyword>
<name>A0ABT4JEY7_9BACT</name>